<dbReference type="EMBL" id="CM044702">
    <property type="protein sequence ID" value="KAI5677102.1"/>
    <property type="molecule type" value="Genomic_DNA"/>
</dbReference>
<evidence type="ECO:0000313" key="2">
    <source>
        <dbReference type="Proteomes" id="UP001060085"/>
    </source>
</evidence>
<accession>A0ACC0BWX4</accession>
<evidence type="ECO:0000313" key="1">
    <source>
        <dbReference type="EMBL" id="KAI5677102.1"/>
    </source>
</evidence>
<gene>
    <name evidence="1" type="ORF">M9H77_08052</name>
</gene>
<comment type="caution">
    <text evidence="1">The sequence shown here is derived from an EMBL/GenBank/DDBJ whole genome shotgun (WGS) entry which is preliminary data.</text>
</comment>
<dbReference type="Proteomes" id="UP001060085">
    <property type="component" value="Linkage Group LG02"/>
</dbReference>
<protein>
    <submittedName>
        <fullName evidence="1">Uncharacterized protein</fullName>
    </submittedName>
</protein>
<organism evidence="1 2">
    <name type="scientific">Catharanthus roseus</name>
    <name type="common">Madagascar periwinkle</name>
    <name type="synonym">Vinca rosea</name>
    <dbReference type="NCBI Taxonomy" id="4058"/>
    <lineage>
        <taxon>Eukaryota</taxon>
        <taxon>Viridiplantae</taxon>
        <taxon>Streptophyta</taxon>
        <taxon>Embryophyta</taxon>
        <taxon>Tracheophyta</taxon>
        <taxon>Spermatophyta</taxon>
        <taxon>Magnoliopsida</taxon>
        <taxon>eudicotyledons</taxon>
        <taxon>Gunneridae</taxon>
        <taxon>Pentapetalae</taxon>
        <taxon>asterids</taxon>
        <taxon>lamiids</taxon>
        <taxon>Gentianales</taxon>
        <taxon>Apocynaceae</taxon>
        <taxon>Rauvolfioideae</taxon>
        <taxon>Vinceae</taxon>
        <taxon>Catharanthinae</taxon>
        <taxon>Catharanthus</taxon>
    </lineage>
</organism>
<name>A0ACC0BWX4_CATRO</name>
<sequence length="266" mass="30697">MKSLLSSKIFSLHGSEKLFLALTKSDMKYGEKIAQFSCLRRFISPKAVKTKAYCQLMCRICGCLDIDVMNIDEMTHRFIFPNEETLSQVVDSSPWCFNNLLLVLKHRNPGMPIAEDMFTMCPFWFIISRLPREYHMLKGHIYYELLPRMRFKCGLIGHHLFTCPLLPNGISNEDRNNLEYGPWIGAKNYAAYLLMYVALDEEENIFRQSLFIAHGALKISDKRPVGHPISDRNYGGHKKLNNVNETKKHSHGSTTSVSKRTTEREV</sequence>
<proteinExistence type="predicted"/>
<keyword evidence="2" id="KW-1185">Reference proteome</keyword>
<reference evidence="2" key="1">
    <citation type="journal article" date="2023" name="Nat. Plants">
        <title>Single-cell RNA sequencing provides a high-resolution roadmap for understanding the multicellular compartmentation of specialized metabolism.</title>
        <authorList>
            <person name="Sun S."/>
            <person name="Shen X."/>
            <person name="Li Y."/>
            <person name="Li Y."/>
            <person name="Wang S."/>
            <person name="Li R."/>
            <person name="Zhang H."/>
            <person name="Shen G."/>
            <person name="Guo B."/>
            <person name="Wei J."/>
            <person name="Xu J."/>
            <person name="St-Pierre B."/>
            <person name="Chen S."/>
            <person name="Sun C."/>
        </authorList>
    </citation>
    <scope>NUCLEOTIDE SEQUENCE [LARGE SCALE GENOMIC DNA]</scope>
</reference>